<dbReference type="AlphaFoldDB" id="A0A7I8V9D7"/>
<dbReference type="Pfam" id="PF00106">
    <property type="entry name" value="adh_short"/>
    <property type="match status" value="1"/>
</dbReference>
<dbReference type="PRINTS" id="PR00081">
    <property type="entry name" value="GDHRDH"/>
</dbReference>
<dbReference type="GO" id="GO:0008202">
    <property type="term" value="P:steroid metabolic process"/>
    <property type="evidence" value="ECO:0007669"/>
    <property type="project" value="TreeGrafter"/>
</dbReference>
<dbReference type="Gene3D" id="3.40.50.720">
    <property type="entry name" value="NAD(P)-binding Rossmann-like Domain"/>
    <property type="match status" value="1"/>
</dbReference>
<reference evidence="1 2" key="1">
    <citation type="submission" date="2020-08" db="EMBL/GenBank/DDBJ databases">
        <authorList>
            <person name="Hejnol A."/>
        </authorList>
    </citation>
    <scope>NUCLEOTIDE SEQUENCE [LARGE SCALE GENOMIC DNA]</scope>
</reference>
<dbReference type="SUPFAM" id="SSF51735">
    <property type="entry name" value="NAD(P)-binding Rossmann-fold domains"/>
    <property type="match status" value="1"/>
</dbReference>
<evidence type="ECO:0000313" key="2">
    <source>
        <dbReference type="Proteomes" id="UP000549394"/>
    </source>
</evidence>
<organism evidence="1 2">
    <name type="scientific">Dimorphilus gyrociliatus</name>
    <dbReference type="NCBI Taxonomy" id="2664684"/>
    <lineage>
        <taxon>Eukaryota</taxon>
        <taxon>Metazoa</taxon>
        <taxon>Spiralia</taxon>
        <taxon>Lophotrochozoa</taxon>
        <taxon>Annelida</taxon>
        <taxon>Polychaeta</taxon>
        <taxon>Polychaeta incertae sedis</taxon>
        <taxon>Dinophilidae</taxon>
        <taxon>Dimorphilus</taxon>
    </lineage>
</organism>
<protein>
    <submittedName>
        <fullName evidence="1">DgyrCDS2144</fullName>
    </submittedName>
</protein>
<dbReference type="OrthoDB" id="294295at2759"/>
<gene>
    <name evidence="1" type="ORF">DGYR_LOCUS1995</name>
</gene>
<proteinExistence type="predicted"/>
<accession>A0A7I8V9D7</accession>
<keyword evidence="2" id="KW-1185">Reference proteome</keyword>
<sequence>MQFRIALSSSLILSTAVLYGKYYRYMKKIDNLEGKYVLIIGCDSSIGFTTAKKLTNAGFKVIGTCLTENAEKTLQEEFSGYNFHVIRVDVNDMNSITDAKRVVLSLIDDQSALWAIINNVGSMDKIGPFDWLKKDDYIRSLDINFYGHLNILHTFLPLLKKSKGRIITNTTSEVTLPLPHLSPYCTSKMALEGLIMSTRPELGDFGIHSIDIQHGYIRTNMTFNMHEKWKKAWNESDHISKTDYESKLLFHKKYENLKKFSQTSMPSFLLSSDDVANCYLKAVSRKYPKSVYYLGFYGKLVQFLRIFSPNNIIRKKFVRILSNMDNS</sequence>
<evidence type="ECO:0000313" key="1">
    <source>
        <dbReference type="EMBL" id="CAD5112937.1"/>
    </source>
</evidence>
<name>A0A7I8V9D7_9ANNE</name>
<dbReference type="PANTHER" id="PTHR43313:SF50">
    <property type="entry name" value="GH26015P"/>
    <property type="match status" value="1"/>
</dbReference>
<dbReference type="Proteomes" id="UP000549394">
    <property type="component" value="Unassembled WGS sequence"/>
</dbReference>
<dbReference type="InterPro" id="IPR036291">
    <property type="entry name" value="NAD(P)-bd_dom_sf"/>
</dbReference>
<dbReference type="GO" id="GO:0016491">
    <property type="term" value="F:oxidoreductase activity"/>
    <property type="evidence" value="ECO:0007669"/>
    <property type="project" value="TreeGrafter"/>
</dbReference>
<dbReference type="PANTHER" id="PTHR43313">
    <property type="entry name" value="SHORT-CHAIN DEHYDROGENASE/REDUCTASE FAMILY 9C"/>
    <property type="match status" value="1"/>
</dbReference>
<dbReference type="InterPro" id="IPR002347">
    <property type="entry name" value="SDR_fam"/>
</dbReference>
<dbReference type="EMBL" id="CAJFCJ010000003">
    <property type="protein sequence ID" value="CAD5112937.1"/>
    <property type="molecule type" value="Genomic_DNA"/>
</dbReference>
<comment type="caution">
    <text evidence="1">The sequence shown here is derived from an EMBL/GenBank/DDBJ whole genome shotgun (WGS) entry which is preliminary data.</text>
</comment>